<dbReference type="InterPro" id="IPR005123">
    <property type="entry name" value="Oxoglu/Fe-dep_dioxygenase_dom"/>
</dbReference>
<dbReference type="GO" id="GO:0005634">
    <property type="term" value="C:nucleus"/>
    <property type="evidence" value="ECO:0007669"/>
    <property type="project" value="UniProtKB-SubCell"/>
</dbReference>
<dbReference type="GO" id="GO:0006281">
    <property type="term" value="P:DNA repair"/>
    <property type="evidence" value="ECO:0007669"/>
    <property type="project" value="UniProtKB-KW"/>
</dbReference>
<evidence type="ECO:0000259" key="16">
    <source>
        <dbReference type="PROSITE" id="PS51471"/>
    </source>
</evidence>
<name>A0AAP0RSR2_LIQFO</name>
<keyword evidence="9 14" id="KW-0408">Iron</keyword>
<evidence type="ECO:0000256" key="10">
    <source>
        <dbReference type="ARBA" id="ARBA00023204"/>
    </source>
</evidence>
<keyword evidence="6" id="KW-0227">DNA damage</keyword>
<keyword evidence="8" id="KW-0560">Oxidoreductase</keyword>
<evidence type="ECO:0000313" key="17">
    <source>
        <dbReference type="EMBL" id="KAK9280891.1"/>
    </source>
</evidence>
<evidence type="ECO:0000256" key="7">
    <source>
        <dbReference type="ARBA" id="ARBA00022964"/>
    </source>
</evidence>
<feature type="binding site" evidence="14">
    <location>
        <position position="454"/>
    </location>
    <ligand>
        <name>Fe cation</name>
        <dbReference type="ChEBI" id="CHEBI:24875"/>
        <note>catalytic</note>
    </ligand>
</feature>
<accession>A0AAP0RSR2</accession>
<dbReference type="PANTHER" id="PTHR16557:SF2">
    <property type="entry name" value="NUCLEIC ACID DIOXYGENASE ALKBH1"/>
    <property type="match status" value="1"/>
</dbReference>
<feature type="binding site" evidence="14">
    <location>
        <position position="394"/>
    </location>
    <ligand>
        <name>Fe cation</name>
        <dbReference type="ChEBI" id="CHEBI:24875"/>
        <note>catalytic</note>
    </ligand>
</feature>
<evidence type="ECO:0000256" key="13">
    <source>
        <dbReference type="ARBA" id="ARBA00066586"/>
    </source>
</evidence>
<evidence type="ECO:0000256" key="5">
    <source>
        <dbReference type="ARBA" id="ARBA00022723"/>
    </source>
</evidence>
<evidence type="ECO:0000256" key="6">
    <source>
        <dbReference type="ARBA" id="ARBA00022763"/>
    </source>
</evidence>
<keyword evidence="5 14" id="KW-0479">Metal-binding</keyword>
<dbReference type="InterPro" id="IPR004574">
    <property type="entry name" value="Alkb"/>
</dbReference>
<evidence type="ECO:0000256" key="8">
    <source>
        <dbReference type="ARBA" id="ARBA00023002"/>
    </source>
</evidence>
<evidence type="ECO:0000256" key="3">
    <source>
        <dbReference type="ARBA" id="ARBA00007879"/>
    </source>
</evidence>
<evidence type="ECO:0000256" key="14">
    <source>
        <dbReference type="PIRSR" id="PIRSR604574-2"/>
    </source>
</evidence>
<evidence type="ECO:0000256" key="11">
    <source>
        <dbReference type="ARBA" id="ARBA00023242"/>
    </source>
</evidence>
<evidence type="ECO:0000256" key="2">
    <source>
        <dbReference type="ARBA" id="ARBA00004496"/>
    </source>
</evidence>
<dbReference type="AlphaFoldDB" id="A0AAP0RSR2"/>
<keyword evidence="10" id="KW-0234">DNA repair</keyword>
<gene>
    <name evidence="17" type="ORF">L1049_003782</name>
</gene>
<dbReference type="EC" id="1.14.11.51" evidence="13"/>
<evidence type="ECO:0000256" key="9">
    <source>
        <dbReference type="ARBA" id="ARBA00023004"/>
    </source>
</evidence>
<dbReference type="InterPro" id="IPR037151">
    <property type="entry name" value="AlkB-like_sf"/>
</dbReference>
<comment type="similarity">
    <text evidence="3">Belongs to the alkB family.</text>
</comment>
<keyword evidence="18" id="KW-1185">Reference proteome</keyword>
<dbReference type="GO" id="GO:0008198">
    <property type="term" value="F:ferrous iron binding"/>
    <property type="evidence" value="ECO:0007669"/>
    <property type="project" value="TreeGrafter"/>
</dbReference>
<dbReference type="Proteomes" id="UP001415857">
    <property type="component" value="Unassembled WGS sequence"/>
</dbReference>
<feature type="compositionally biased region" description="Polar residues" evidence="15">
    <location>
        <begin position="184"/>
        <end position="209"/>
    </location>
</feature>
<sequence length="486" mass="52764">MNRGRGRNLGTFSAPPRGRSSRSGGRSSHRHAPSGPDGSSNNDDPFGSKDGNSHGRRQSSEWKSVGSISKKPEHEPSLGYANRQDWPTLGGTDKAARVGNLQQGQNSPEAVGSSSKQPDSSFGSDSAYEKDFHSLSAQSGPKDSRLDEGRIQIGQTPGEGAGNNIMLHLELSCKVHISCLQDESQPSPNFGINDGPSQNNGPQDEQASSGDPAGNRNSAMDAPFDICLAKSGTTFSLKPSLLVKNREKRNESKRSMEGQKGSILRPGMVLLRSYLSCADQVKIVKICRDRGLGSGGFYQPGYRDGAKLHLKMMCLGKNWDPEKSEYGEYRPIDGAKPPIIPDEFNQFVEKAIQDSHAVVRKNIKASNVEDILPSMSPDICIVNFYAATGRLGLHQDRDESRGSLMRGLPVVSFSIGDSAEFLFGDQKDADKLDKIVLESGDVLIFGGKSRHIFHGVSAIHLNTAPKALLEETNLRPGRLNLTFREY</sequence>
<reference evidence="17 18" key="1">
    <citation type="journal article" date="2024" name="Plant J.">
        <title>Genome sequences and population genomics reveal climatic adaptation and genomic divergence between two closely related sweetgum species.</title>
        <authorList>
            <person name="Xu W.Q."/>
            <person name="Ren C.Q."/>
            <person name="Zhang X.Y."/>
            <person name="Comes H.P."/>
            <person name="Liu X.H."/>
            <person name="Li Y.G."/>
            <person name="Kettle C.J."/>
            <person name="Jalonen R."/>
            <person name="Gaisberger H."/>
            <person name="Ma Y.Z."/>
            <person name="Qiu Y.X."/>
        </authorList>
    </citation>
    <scope>NUCLEOTIDE SEQUENCE [LARGE SCALE GENOMIC DNA]</scope>
    <source>
        <strain evidence="17">Hangzhou</strain>
    </source>
</reference>
<keyword evidence="11" id="KW-0539">Nucleus</keyword>
<evidence type="ECO:0000313" key="18">
    <source>
        <dbReference type="Proteomes" id="UP001415857"/>
    </source>
</evidence>
<dbReference type="Pfam" id="PF13532">
    <property type="entry name" value="2OG-FeII_Oxy_2"/>
    <property type="match status" value="1"/>
</dbReference>
<keyword evidence="4" id="KW-0963">Cytoplasm</keyword>
<dbReference type="Gene3D" id="2.60.120.590">
    <property type="entry name" value="Alpha-ketoglutarate-dependent dioxygenase AlkB-like"/>
    <property type="match status" value="1"/>
</dbReference>
<dbReference type="GO" id="GO:0035513">
    <property type="term" value="P:oxidative RNA demethylation"/>
    <property type="evidence" value="ECO:0007669"/>
    <property type="project" value="TreeGrafter"/>
</dbReference>
<dbReference type="PANTHER" id="PTHR16557">
    <property type="entry name" value="ALKYLATED DNA REPAIR PROTEIN ALKB-RELATED"/>
    <property type="match status" value="1"/>
</dbReference>
<feature type="region of interest" description="Disordered" evidence="15">
    <location>
        <begin position="184"/>
        <end position="216"/>
    </location>
</feature>
<proteinExistence type="inferred from homology"/>
<dbReference type="SUPFAM" id="SSF51197">
    <property type="entry name" value="Clavaminate synthase-like"/>
    <property type="match status" value="1"/>
</dbReference>
<dbReference type="GO" id="GO:0005737">
    <property type="term" value="C:cytoplasm"/>
    <property type="evidence" value="ECO:0007669"/>
    <property type="project" value="UniProtKB-SubCell"/>
</dbReference>
<evidence type="ECO:0000256" key="15">
    <source>
        <dbReference type="SAM" id="MobiDB-lite"/>
    </source>
</evidence>
<dbReference type="EMBL" id="JBBPBK010000007">
    <property type="protein sequence ID" value="KAK9280891.1"/>
    <property type="molecule type" value="Genomic_DNA"/>
</dbReference>
<comment type="catalytic activity">
    <reaction evidence="12">
        <text>an N(6)-methyl-2'-deoxyadenosine in DNA + 2-oxoglutarate + O2 = a 2'-deoxyadenosine in DNA + formaldehyde + succinate + CO2</text>
        <dbReference type="Rhea" id="RHEA:49524"/>
        <dbReference type="Rhea" id="RHEA-COMP:12418"/>
        <dbReference type="Rhea" id="RHEA-COMP:12419"/>
        <dbReference type="ChEBI" id="CHEBI:15379"/>
        <dbReference type="ChEBI" id="CHEBI:16526"/>
        <dbReference type="ChEBI" id="CHEBI:16810"/>
        <dbReference type="ChEBI" id="CHEBI:16842"/>
        <dbReference type="ChEBI" id="CHEBI:30031"/>
        <dbReference type="ChEBI" id="CHEBI:90615"/>
        <dbReference type="ChEBI" id="CHEBI:90616"/>
        <dbReference type="EC" id="1.14.11.51"/>
    </reaction>
    <physiologicalReaction direction="left-to-right" evidence="12">
        <dbReference type="Rhea" id="RHEA:49525"/>
    </physiologicalReaction>
</comment>
<evidence type="ECO:0000256" key="4">
    <source>
        <dbReference type="ARBA" id="ARBA00022490"/>
    </source>
</evidence>
<dbReference type="GO" id="GO:0035516">
    <property type="term" value="F:broad specificity oxidative DNA demethylase activity"/>
    <property type="evidence" value="ECO:0007669"/>
    <property type="project" value="TreeGrafter"/>
</dbReference>
<dbReference type="InterPro" id="IPR027450">
    <property type="entry name" value="AlkB-like"/>
</dbReference>
<organism evidence="17 18">
    <name type="scientific">Liquidambar formosana</name>
    <name type="common">Formosan gum</name>
    <dbReference type="NCBI Taxonomy" id="63359"/>
    <lineage>
        <taxon>Eukaryota</taxon>
        <taxon>Viridiplantae</taxon>
        <taxon>Streptophyta</taxon>
        <taxon>Embryophyta</taxon>
        <taxon>Tracheophyta</taxon>
        <taxon>Spermatophyta</taxon>
        <taxon>Magnoliopsida</taxon>
        <taxon>eudicotyledons</taxon>
        <taxon>Gunneridae</taxon>
        <taxon>Pentapetalae</taxon>
        <taxon>Saxifragales</taxon>
        <taxon>Altingiaceae</taxon>
        <taxon>Liquidambar</taxon>
    </lineage>
</organism>
<comment type="caution">
    <text evidence="17">The sequence shown here is derived from an EMBL/GenBank/DDBJ whole genome shotgun (WGS) entry which is preliminary data.</text>
</comment>
<evidence type="ECO:0000256" key="1">
    <source>
        <dbReference type="ARBA" id="ARBA00004123"/>
    </source>
</evidence>
<feature type="compositionally biased region" description="Polar residues" evidence="15">
    <location>
        <begin position="100"/>
        <end position="124"/>
    </location>
</feature>
<dbReference type="FunFam" id="2.60.120.590:FF:000013">
    <property type="entry name" value="2-oxoglutarate-dependent dioxygenase family protein"/>
    <property type="match status" value="1"/>
</dbReference>
<protein>
    <recommendedName>
        <fullName evidence="13">DNA N(6)-methyladenine demethylase</fullName>
        <ecNumber evidence="13">1.14.11.51</ecNumber>
    </recommendedName>
</protein>
<dbReference type="GO" id="GO:0035515">
    <property type="term" value="F:oxidative RNA demethylase activity"/>
    <property type="evidence" value="ECO:0007669"/>
    <property type="project" value="TreeGrafter"/>
</dbReference>
<feature type="domain" description="Fe2OG dioxygenase" evidence="16">
    <location>
        <begin position="376"/>
        <end position="486"/>
    </location>
</feature>
<feature type="binding site" evidence="14">
    <location>
        <position position="396"/>
    </location>
    <ligand>
        <name>Fe cation</name>
        <dbReference type="ChEBI" id="CHEBI:24875"/>
        <note>catalytic</note>
    </ligand>
</feature>
<evidence type="ECO:0000256" key="12">
    <source>
        <dbReference type="ARBA" id="ARBA00052047"/>
    </source>
</evidence>
<dbReference type="PROSITE" id="PS51471">
    <property type="entry name" value="FE2OG_OXY"/>
    <property type="match status" value="1"/>
</dbReference>
<feature type="compositionally biased region" description="Low complexity" evidence="15">
    <location>
        <begin position="13"/>
        <end position="26"/>
    </location>
</feature>
<keyword evidence="7" id="KW-0223">Dioxygenase</keyword>
<feature type="region of interest" description="Disordered" evidence="15">
    <location>
        <begin position="1"/>
        <end position="160"/>
    </location>
</feature>
<comment type="cofactor">
    <cofactor evidence="14">
        <name>Fe(2+)</name>
        <dbReference type="ChEBI" id="CHEBI:29033"/>
    </cofactor>
    <text evidence="14">Binds 1 Fe(2+) ion per subunit.</text>
</comment>
<comment type="subcellular location">
    <subcellularLocation>
        <location evidence="2">Cytoplasm</location>
    </subcellularLocation>
    <subcellularLocation>
        <location evidence="1">Nucleus</location>
    </subcellularLocation>
</comment>
<dbReference type="GO" id="GO:0141131">
    <property type="term" value="F:DNA N6-methyladenine demethylase activity"/>
    <property type="evidence" value="ECO:0007669"/>
    <property type="project" value="UniProtKB-EC"/>
</dbReference>